<name>A0A3M9MYQ8_9BACT</name>
<evidence type="ECO:0000313" key="2">
    <source>
        <dbReference type="Proteomes" id="UP000272117"/>
    </source>
</evidence>
<reference evidence="1 2" key="1">
    <citation type="submission" date="2018-11" db="EMBL/GenBank/DDBJ databases">
        <title>Rufibacter latericius sp. nov., isolated from water in Baiyang Lake.</title>
        <authorList>
            <person name="Yang Y."/>
        </authorList>
    </citation>
    <scope>NUCLEOTIDE SEQUENCE [LARGE SCALE GENOMIC DNA]</scope>
    <source>
        <strain evidence="1 2">R-22-1c-1</strain>
    </source>
</reference>
<protein>
    <submittedName>
        <fullName evidence="1">Uncharacterized protein</fullName>
    </submittedName>
</protein>
<dbReference type="AlphaFoldDB" id="A0A3M9MYQ8"/>
<evidence type="ECO:0000313" key="1">
    <source>
        <dbReference type="EMBL" id="RNI30664.1"/>
    </source>
</evidence>
<keyword evidence="2" id="KW-1185">Reference proteome</keyword>
<comment type="caution">
    <text evidence="1">The sequence shown here is derived from an EMBL/GenBank/DDBJ whole genome shotgun (WGS) entry which is preliminary data.</text>
</comment>
<gene>
    <name evidence="1" type="ORF">EFB08_05295</name>
</gene>
<dbReference type="EMBL" id="RJJD01000002">
    <property type="protein sequence ID" value="RNI30664.1"/>
    <property type="molecule type" value="Genomic_DNA"/>
</dbReference>
<dbReference type="RefSeq" id="WP_123125879.1">
    <property type="nucleotide sequence ID" value="NZ_RJJD01000002.1"/>
</dbReference>
<dbReference type="OrthoDB" id="894305at2"/>
<organism evidence="1 2">
    <name type="scientific">Rufibacter latericius</name>
    <dbReference type="NCBI Taxonomy" id="2487040"/>
    <lineage>
        <taxon>Bacteria</taxon>
        <taxon>Pseudomonadati</taxon>
        <taxon>Bacteroidota</taxon>
        <taxon>Cytophagia</taxon>
        <taxon>Cytophagales</taxon>
        <taxon>Hymenobacteraceae</taxon>
        <taxon>Rufibacter</taxon>
    </lineage>
</organism>
<accession>A0A3M9MYQ8</accession>
<dbReference type="Proteomes" id="UP000272117">
    <property type="component" value="Unassembled WGS sequence"/>
</dbReference>
<sequence length="108" mass="12714">MPQQHYEYYNIIAKRIQKGLEKEDFMRGENIEEVVVLALHLRFLITHLQKAHPDNPLLKEISWLADVLQHEANAILSSPKKDIFTYLKAYHDAQQGFLKLITHLRIHS</sequence>
<proteinExistence type="predicted"/>